<keyword evidence="1 3" id="KW-0378">Hydrolase</keyword>
<dbReference type="EMBL" id="JBHUON010000005">
    <property type="protein sequence ID" value="MFD2864198.1"/>
    <property type="molecule type" value="Genomic_DNA"/>
</dbReference>
<dbReference type="PANTHER" id="PTHR46470">
    <property type="entry name" value="N-ACYLNEURAMINATE-9-PHOSPHATASE"/>
    <property type="match status" value="1"/>
</dbReference>
<sequence length="206" mass="23533">MKKALILDLDNTIYPVSSIADNLFAQFFNMLDQDPDIDSSLIHAAKFEIARRPFQQVADDFNFSTELKNKGIQLLKSITYNEPMQPYGDYHHIQKIDLPKFLVTTGFTNLQNSKVKQLGLTKDFKEIHIVDPEISPKTKKDVFKELMGKYNYTPADLLVIGDDPQSEIKAAQALDIDTFLYDLNNHHPDATSTNRGNNMEQVLRLI</sequence>
<dbReference type="SFLD" id="SFLDS00003">
    <property type="entry name" value="Haloacid_Dehalogenase"/>
    <property type="match status" value="1"/>
</dbReference>
<comment type="caution">
    <text evidence="3">The sequence shown here is derived from an EMBL/GenBank/DDBJ whole genome shotgun (WGS) entry which is preliminary data.</text>
</comment>
<dbReference type="InterPro" id="IPR036412">
    <property type="entry name" value="HAD-like_sf"/>
</dbReference>
<gene>
    <name evidence="3" type="ORF">ACFSYC_05810</name>
</gene>
<dbReference type="Pfam" id="PF00702">
    <property type="entry name" value="Hydrolase"/>
    <property type="match status" value="1"/>
</dbReference>
<dbReference type="GO" id="GO:0016787">
    <property type="term" value="F:hydrolase activity"/>
    <property type="evidence" value="ECO:0007669"/>
    <property type="project" value="UniProtKB-KW"/>
</dbReference>
<reference evidence="4" key="1">
    <citation type="journal article" date="2019" name="Int. J. Syst. Evol. Microbiol.">
        <title>The Global Catalogue of Microorganisms (GCM) 10K type strain sequencing project: providing services to taxonomists for standard genome sequencing and annotation.</title>
        <authorList>
            <consortium name="The Broad Institute Genomics Platform"/>
            <consortium name="The Broad Institute Genome Sequencing Center for Infectious Disease"/>
            <person name="Wu L."/>
            <person name="Ma J."/>
        </authorList>
    </citation>
    <scope>NUCLEOTIDE SEQUENCE [LARGE SCALE GENOMIC DNA]</scope>
    <source>
        <strain evidence="4">KCTC 52232</strain>
    </source>
</reference>
<keyword evidence="4" id="KW-1185">Reference proteome</keyword>
<evidence type="ECO:0000313" key="4">
    <source>
        <dbReference type="Proteomes" id="UP001597601"/>
    </source>
</evidence>
<accession>A0ABW5XNC0</accession>
<organism evidence="3 4">
    <name type="scientific">Mucilaginibacter antarcticus</name>
    <dbReference type="NCBI Taxonomy" id="1855725"/>
    <lineage>
        <taxon>Bacteria</taxon>
        <taxon>Pseudomonadati</taxon>
        <taxon>Bacteroidota</taxon>
        <taxon>Sphingobacteriia</taxon>
        <taxon>Sphingobacteriales</taxon>
        <taxon>Sphingobacteriaceae</taxon>
        <taxon>Mucilaginibacter</taxon>
    </lineage>
</organism>
<dbReference type="SFLD" id="SFLDG01129">
    <property type="entry name" value="C1.5:_HAD__Beta-PGM__Phosphata"/>
    <property type="match status" value="1"/>
</dbReference>
<dbReference type="EC" id="3.1.3.-" evidence="3"/>
<evidence type="ECO:0000256" key="1">
    <source>
        <dbReference type="ARBA" id="ARBA00022801"/>
    </source>
</evidence>
<dbReference type="RefSeq" id="WP_377124484.1">
    <property type="nucleotide sequence ID" value="NZ_JBHUHN010000001.1"/>
</dbReference>
<keyword evidence="2" id="KW-0460">Magnesium</keyword>
<dbReference type="InterPro" id="IPR023214">
    <property type="entry name" value="HAD_sf"/>
</dbReference>
<evidence type="ECO:0000313" key="3">
    <source>
        <dbReference type="EMBL" id="MFD2864198.1"/>
    </source>
</evidence>
<evidence type="ECO:0000256" key="2">
    <source>
        <dbReference type="ARBA" id="ARBA00022842"/>
    </source>
</evidence>
<name>A0ABW5XNC0_9SPHI</name>
<dbReference type="SUPFAM" id="SSF56784">
    <property type="entry name" value="HAD-like"/>
    <property type="match status" value="1"/>
</dbReference>
<dbReference type="Gene3D" id="1.10.150.520">
    <property type="match status" value="1"/>
</dbReference>
<dbReference type="InterPro" id="IPR051400">
    <property type="entry name" value="HAD-like_hydrolase"/>
</dbReference>
<proteinExistence type="predicted"/>
<dbReference type="Proteomes" id="UP001597601">
    <property type="component" value="Unassembled WGS sequence"/>
</dbReference>
<protein>
    <submittedName>
        <fullName evidence="3">HAD family hydrolase</fullName>
        <ecNumber evidence="3">3.1.3.-</ecNumber>
    </submittedName>
</protein>
<dbReference type="Gene3D" id="3.40.50.1000">
    <property type="entry name" value="HAD superfamily/HAD-like"/>
    <property type="match status" value="1"/>
</dbReference>